<dbReference type="PROSITE" id="PS51980">
    <property type="entry name" value="OCEL"/>
    <property type="match status" value="1"/>
</dbReference>
<evidence type="ECO:0000256" key="3">
    <source>
        <dbReference type="SAM" id="Coils"/>
    </source>
</evidence>
<dbReference type="GO" id="GO:0042795">
    <property type="term" value="P:snRNA transcription by RNA polymerase II"/>
    <property type="evidence" value="ECO:0007669"/>
    <property type="project" value="TreeGrafter"/>
</dbReference>
<accession>A0A9J6BWQ7</accession>
<keyword evidence="6" id="KW-1185">Reference proteome</keyword>
<feature type="coiled-coil region" evidence="3">
    <location>
        <begin position="44"/>
        <end position="71"/>
    </location>
</feature>
<dbReference type="Pfam" id="PF07303">
    <property type="entry name" value="Occludin_ELL"/>
    <property type="match status" value="1"/>
</dbReference>
<dbReference type="GO" id="GO:0032968">
    <property type="term" value="P:positive regulation of transcription elongation by RNA polymerase II"/>
    <property type="evidence" value="ECO:0007669"/>
    <property type="project" value="TreeGrafter"/>
</dbReference>
<dbReference type="Proteomes" id="UP001107558">
    <property type="component" value="Chromosome 3"/>
</dbReference>
<keyword evidence="3" id="KW-0175">Coiled coil</keyword>
<protein>
    <recommendedName>
        <fullName evidence="4">OCEL domain-containing protein</fullName>
    </recommendedName>
</protein>
<evidence type="ECO:0000256" key="1">
    <source>
        <dbReference type="ARBA" id="ARBA00009171"/>
    </source>
</evidence>
<evidence type="ECO:0000256" key="2">
    <source>
        <dbReference type="PROSITE-ProRule" id="PRU01324"/>
    </source>
</evidence>
<comment type="caution">
    <text evidence="5">The sequence shown here is derived from an EMBL/GenBank/DDBJ whole genome shotgun (WGS) entry which is preliminary data.</text>
</comment>
<dbReference type="EMBL" id="JADBJN010000003">
    <property type="protein sequence ID" value="KAG5674128.1"/>
    <property type="molecule type" value="Genomic_DNA"/>
</dbReference>
<dbReference type="InterPro" id="IPR031176">
    <property type="entry name" value="ELL/occludin"/>
</dbReference>
<dbReference type="GO" id="GO:0000987">
    <property type="term" value="F:cis-regulatory region sequence-specific DNA binding"/>
    <property type="evidence" value="ECO:0007669"/>
    <property type="project" value="TreeGrafter"/>
</dbReference>
<organism evidence="5 6">
    <name type="scientific">Polypedilum vanderplanki</name>
    <name type="common">Sleeping chironomid midge</name>
    <dbReference type="NCBI Taxonomy" id="319348"/>
    <lineage>
        <taxon>Eukaryota</taxon>
        <taxon>Metazoa</taxon>
        <taxon>Ecdysozoa</taxon>
        <taxon>Arthropoda</taxon>
        <taxon>Hexapoda</taxon>
        <taxon>Insecta</taxon>
        <taxon>Pterygota</taxon>
        <taxon>Neoptera</taxon>
        <taxon>Endopterygota</taxon>
        <taxon>Diptera</taxon>
        <taxon>Nematocera</taxon>
        <taxon>Chironomoidea</taxon>
        <taxon>Chironomidae</taxon>
        <taxon>Chironominae</taxon>
        <taxon>Polypedilum</taxon>
        <taxon>Polypedilum</taxon>
    </lineage>
</organism>
<proteinExistence type="inferred from homology"/>
<dbReference type="OrthoDB" id="6284217at2759"/>
<dbReference type="PANTHER" id="PTHR23288">
    <property type="entry name" value="OCCLUDIN AND RNA POLYMERASE II ELONGATION FACTOR ELL"/>
    <property type="match status" value="1"/>
</dbReference>
<dbReference type="AlphaFoldDB" id="A0A9J6BWQ7"/>
<comment type="similarity">
    <text evidence="1 2">Belongs to the ELL/occludin family.</text>
</comment>
<dbReference type="Gene3D" id="6.10.140.340">
    <property type="match status" value="1"/>
</dbReference>
<feature type="domain" description="OCEL" evidence="4">
    <location>
        <begin position="22"/>
        <end position="132"/>
    </location>
</feature>
<reference evidence="5" key="1">
    <citation type="submission" date="2021-03" db="EMBL/GenBank/DDBJ databases">
        <title>Chromosome level genome of the anhydrobiotic midge Polypedilum vanderplanki.</title>
        <authorList>
            <person name="Yoshida Y."/>
            <person name="Kikawada T."/>
            <person name="Gusev O."/>
        </authorList>
    </citation>
    <scope>NUCLEOTIDE SEQUENCE</scope>
    <source>
        <strain evidence="5">NIAS01</strain>
        <tissue evidence="5">Whole body or cell culture</tissue>
    </source>
</reference>
<evidence type="ECO:0000313" key="5">
    <source>
        <dbReference type="EMBL" id="KAG5674128.1"/>
    </source>
</evidence>
<dbReference type="GO" id="GO:0008023">
    <property type="term" value="C:transcription elongation factor complex"/>
    <property type="evidence" value="ECO:0007669"/>
    <property type="project" value="TreeGrafter"/>
</dbReference>
<evidence type="ECO:0000313" key="6">
    <source>
        <dbReference type="Proteomes" id="UP001107558"/>
    </source>
</evidence>
<dbReference type="SUPFAM" id="SSF144292">
    <property type="entry name" value="occludin/ELL-like"/>
    <property type="match status" value="1"/>
</dbReference>
<evidence type="ECO:0000259" key="4">
    <source>
        <dbReference type="PROSITE" id="PS51980"/>
    </source>
</evidence>
<gene>
    <name evidence="5" type="ORF">PVAND_004113</name>
</gene>
<sequence>MILKNHDKNLLPVNPKNNKTYYQEMAFTLPVTSREQRHEYKVEFDKYYNEYQQLHAEMSKARDKFKNLQYQLKLLGSNEEHKYQEIHSQILREYEKTSNSISFMQKRQRFDYLHEKLSTIKRLVNEFDIHLRNQRREI</sequence>
<dbReference type="InterPro" id="IPR010844">
    <property type="entry name" value="Occludin_ELL"/>
</dbReference>
<name>A0A9J6BWQ7_POLVA</name>
<dbReference type="PANTHER" id="PTHR23288:SF17">
    <property type="entry name" value="RNA POLYMERASE II ELONGATION FACTOR ELL"/>
    <property type="match status" value="1"/>
</dbReference>